<dbReference type="Proteomes" id="UP000239872">
    <property type="component" value="Unassembled WGS sequence"/>
</dbReference>
<dbReference type="OrthoDB" id="677506at2"/>
<evidence type="ECO:0000313" key="1">
    <source>
        <dbReference type="EMBL" id="PQJ10497.1"/>
    </source>
</evidence>
<dbReference type="AlphaFoldDB" id="A0A2S7SV40"/>
<name>A0A2S7SV40_9BACT</name>
<comment type="caution">
    <text evidence="1">The sequence shown here is derived from an EMBL/GenBank/DDBJ whole genome shotgun (WGS) entry which is preliminary data.</text>
</comment>
<accession>A0A2S7SV40</accession>
<evidence type="ECO:0000313" key="2">
    <source>
        <dbReference type="Proteomes" id="UP000239872"/>
    </source>
</evidence>
<protein>
    <submittedName>
        <fullName evidence="1">Uncharacterized protein</fullName>
    </submittedName>
</protein>
<keyword evidence="2" id="KW-1185">Reference proteome</keyword>
<dbReference type="EMBL" id="PPSL01000003">
    <property type="protein sequence ID" value="PQJ10497.1"/>
    <property type="molecule type" value="Genomic_DNA"/>
</dbReference>
<reference evidence="1 2" key="1">
    <citation type="submission" date="2018-01" db="EMBL/GenBank/DDBJ databases">
        <title>A novel member of the phylum Bacteroidetes isolated from glacier ice.</title>
        <authorList>
            <person name="Liu Q."/>
            <person name="Xin Y.-H."/>
        </authorList>
    </citation>
    <scope>NUCLEOTIDE SEQUENCE [LARGE SCALE GENOMIC DNA]</scope>
    <source>
        <strain evidence="1 2">RB1R16</strain>
    </source>
</reference>
<sequence length="201" mass="23027">MKKAIEITMVIILLVSNVSCRKTLAKGEYVQYVKDKNNGLNKMVKVGPWDYCFQYKPHDYVILLEELTSLEKEKRGKELEGTAWFNISFHNRESAVSALRYELTSKDGYDKRLDYFLNHAVDDVKLIYGTSDTLLPIAYAFENNYSLTPQETIVVGFRLPIGEKAPTKDMQIVYDDKVYKSGIIKAKIAQESIENIPKIAL</sequence>
<proteinExistence type="predicted"/>
<gene>
    <name evidence="1" type="ORF">CJD36_011005</name>
</gene>
<organism evidence="1 2">
    <name type="scientific">Flavipsychrobacter stenotrophus</name>
    <dbReference type="NCBI Taxonomy" id="2077091"/>
    <lineage>
        <taxon>Bacteria</taxon>
        <taxon>Pseudomonadati</taxon>
        <taxon>Bacteroidota</taxon>
        <taxon>Chitinophagia</taxon>
        <taxon>Chitinophagales</taxon>
        <taxon>Chitinophagaceae</taxon>
        <taxon>Flavipsychrobacter</taxon>
    </lineage>
</organism>
<dbReference type="RefSeq" id="WP_105039225.1">
    <property type="nucleotide sequence ID" value="NZ_PPSL01000003.1"/>
</dbReference>